<comment type="caution">
    <text evidence="3">The sequence shown here is derived from an EMBL/GenBank/DDBJ whole genome shotgun (WGS) entry which is preliminary data.</text>
</comment>
<organism evidence="3 4">
    <name type="scientific">Kitasatospora paranensis</name>
    <dbReference type="NCBI Taxonomy" id="258053"/>
    <lineage>
        <taxon>Bacteria</taxon>
        <taxon>Bacillati</taxon>
        <taxon>Actinomycetota</taxon>
        <taxon>Actinomycetes</taxon>
        <taxon>Kitasatosporales</taxon>
        <taxon>Streptomycetaceae</taxon>
        <taxon>Kitasatospora</taxon>
    </lineage>
</organism>
<keyword evidence="3" id="KW-0378">Hydrolase</keyword>
<evidence type="ECO:0000313" key="4">
    <source>
        <dbReference type="Proteomes" id="UP001596435"/>
    </source>
</evidence>
<dbReference type="InterPro" id="IPR052906">
    <property type="entry name" value="Type_IV_Methyl-Rstrct_Enzyme"/>
</dbReference>
<dbReference type="GO" id="GO:0016787">
    <property type="term" value="F:hydrolase activity"/>
    <property type="evidence" value="ECO:0007669"/>
    <property type="project" value="UniProtKB-KW"/>
</dbReference>
<feature type="domain" description="Restriction endonuclease type IV Mrr" evidence="2">
    <location>
        <begin position="491"/>
        <end position="605"/>
    </location>
</feature>
<name>A0ABW2G6R4_9ACTN</name>
<feature type="compositionally biased region" description="Low complexity" evidence="1">
    <location>
        <begin position="159"/>
        <end position="168"/>
    </location>
</feature>
<feature type="region of interest" description="Disordered" evidence="1">
    <location>
        <begin position="155"/>
        <end position="193"/>
    </location>
</feature>
<accession>A0ABW2G6R4</accession>
<dbReference type="GO" id="GO:0004519">
    <property type="term" value="F:endonuclease activity"/>
    <property type="evidence" value="ECO:0007669"/>
    <property type="project" value="UniProtKB-KW"/>
</dbReference>
<evidence type="ECO:0000256" key="1">
    <source>
        <dbReference type="SAM" id="MobiDB-lite"/>
    </source>
</evidence>
<keyword evidence="3" id="KW-0540">Nuclease</keyword>
<protein>
    <submittedName>
        <fullName evidence="3">Restriction endonuclease</fullName>
        <ecNumber evidence="3">3.1.21.-</ecNumber>
    </submittedName>
</protein>
<evidence type="ECO:0000313" key="3">
    <source>
        <dbReference type="EMBL" id="MFC7184004.1"/>
    </source>
</evidence>
<evidence type="ECO:0000259" key="2">
    <source>
        <dbReference type="Pfam" id="PF04471"/>
    </source>
</evidence>
<feature type="compositionally biased region" description="Basic and acidic residues" evidence="1">
    <location>
        <begin position="80"/>
        <end position="96"/>
    </location>
</feature>
<gene>
    <name evidence="3" type="ORF">ACFQMG_31100</name>
</gene>
<feature type="region of interest" description="Disordered" evidence="1">
    <location>
        <begin position="401"/>
        <end position="446"/>
    </location>
</feature>
<dbReference type="PANTHER" id="PTHR30015:SF7">
    <property type="entry name" value="TYPE IV METHYL-DIRECTED RESTRICTION ENZYME ECOKMRR"/>
    <property type="match status" value="1"/>
</dbReference>
<feature type="compositionally biased region" description="Low complexity" evidence="1">
    <location>
        <begin position="1"/>
        <end position="29"/>
    </location>
</feature>
<proteinExistence type="predicted"/>
<dbReference type="Pfam" id="PF04471">
    <property type="entry name" value="Mrr_cat"/>
    <property type="match status" value="1"/>
</dbReference>
<keyword evidence="4" id="KW-1185">Reference proteome</keyword>
<dbReference type="Proteomes" id="UP001596435">
    <property type="component" value="Unassembled WGS sequence"/>
</dbReference>
<dbReference type="EMBL" id="JBHTAJ010000085">
    <property type="protein sequence ID" value="MFC7184004.1"/>
    <property type="molecule type" value="Genomic_DNA"/>
</dbReference>
<dbReference type="PANTHER" id="PTHR30015">
    <property type="entry name" value="MRR RESTRICTION SYSTEM PROTEIN"/>
    <property type="match status" value="1"/>
</dbReference>
<dbReference type="EC" id="3.1.21.-" evidence="3"/>
<feature type="region of interest" description="Disordered" evidence="1">
    <location>
        <begin position="1"/>
        <end position="115"/>
    </location>
</feature>
<reference evidence="4" key="1">
    <citation type="journal article" date="2019" name="Int. J. Syst. Evol. Microbiol.">
        <title>The Global Catalogue of Microorganisms (GCM) 10K type strain sequencing project: providing services to taxonomists for standard genome sequencing and annotation.</title>
        <authorList>
            <consortium name="The Broad Institute Genomics Platform"/>
            <consortium name="The Broad Institute Genome Sequencing Center for Infectious Disease"/>
            <person name="Wu L."/>
            <person name="Ma J."/>
        </authorList>
    </citation>
    <scope>NUCLEOTIDE SEQUENCE [LARGE SCALE GENOMIC DNA]</scope>
    <source>
        <strain evidence="4">CGMCC 1.12859</strain>
    </source>
</reference>
<dbReference type="InterPro" id="IPR007560">
    <property type="entry name" value="Restrct_endonuc_IV_Mrr"/>
</dbReference>
<keyword evidence="3" id="KW-0255">Endonuclease</keyword>
<dbReference type="RefSeq" id="WP_345706002.1">
    <property type="nucleotide sequence ID" value="NZ_BAABKV010000001.1"/>
</dbReference>
<sequence length="618" mass="65469">MASDAAAVPGAPGGSAPSAAGSSASGAAEPEPPQPGFLAAVFRDLGAEIPEQFAGPDAPSPHRPAREARSGRPAPAPDDSAPHPHDRPHQQGRQDAEQQDGEEDEIAAHGRAAALAHHRTMTVRAEHDRLADLLRRAALPVSAMDFESQLRRYEPRPFPADTDAPAADAEPRWADYAPVDPVPATPDEPPSRRLLDSSYQRELAQARLRHQRALREWRAGRAESVTPGLRSARQAHEQAEQLRATAVHEYNQSLEECRRAYRKAEPAAVESLLERALAAAEGATQDLPAPCRALFRPLTSTALLDLDLPSPDLVPSLAGYRLAAEGAVEPVPRPQSDRSSDYLRLVARLALRALQAADAVDTDGILAGVVLNGWLRRPGAEPLCLLSVDADRDALARTRLLPADPAGHADPARQADPSEAVAHARTASARTSGALPVHDDEPADGVYSDAEHDEALVRLRELAAVVTPDPYGPVPVRPNGTASAAVPSTGELSSNEFAVLVRELLTRGGLGAWSVRLRGPGGLVATAEGAAHSALPGRWVVWASRGADPVAAEELRTLAEAVREEGAERGLRLTTGGFEEAALDLAAEEGYRRIHLIDGAGVQELSHTHLGMPLATNG</sequence>